<evidence type="ECO:0000256" key="1">
    <source>
        <dbReference type="ARBA" id="ARBA00004651"/>
    </source>
</evidence>
<dbReference type="GO" id="GO:0022857">
    <property type="term" value="F:transmembrane transporter activity"/>
    <property type="evidence" value="ECO:0007669"/>
    <property type="project" value="InterPro"/>
</dbReference>
<comment type="subcellular location">
    <subcellularLocation>
        <location evidence="1">Cell membrane</location>
        <topology evidence="1">Multi-pass membrane protein</topology>
    </subcellularLocation>
</comment>
<keyword evidence="6 8" id="KW-0472">Membrane</keyword>
<dbReference type="InterPro" id="IPR004638">
    <property type="entry name" value="EmrB-like"/>
</dbReference>
<evidence type="ECO:0000256" key="8">
    <source>
        <dbReference type="SAM" id="Phobius"/>
    </source>
</evidence>
<dbReference type="FunFam" id="1.20.1720.10:FF:000004">
    <property type="entry name" value="EmrB/QacA family drug resistance transporter"/>
    <property type="match status" value="1"/>
</dbReference>
<keyword evidence="2" id="KW-0813">Transport</keyword>
<feature type="domain" description="Major facilitator superfamily (MFS) profile" evidence="9">
    <location>
        <begin position="34"/>
        <end position="523"/>
    </location>
</feature>
<evidence type="ECO:0000256" key="7">
    <source>
        <dbReference type="SAM" id="MobiDB-lite"/>
    </source>
</evidence>
<reference evidence="10 11" key="1">
    <citation type="journal article" date="2019" name="Nat. Microbiol.">
        <title>Mediterranean grassland soil C-N compound turnover is dependent on rainfall and depth, and is mediated by genomically divergent microorganisms.</title>
        <authorList>
            <person name="Diamond S."/>
            <person name="Andeer P.F."/>
            <person name="Li Z."/>
            <person name="Crits-Christoph A."/>
            <person name="Burstein D."/>
            <person name="Anantharaman K."/>
            <person name="Lane K.R."/>
            <person name="Thomas B.C."/>
            <person name="Pan C."/>
            <person name="Northen T.R."/>
            <person name="Banfield J.F."/>
        </authorList>
    </citation>
    <scope>NUCLEOTIDE SEQUENCE [LARGE SCALE GENOMIC DNA]</scope>
    <source>
        <strain evidence="10">NP_1</strain>
    </source>
</reference>
<dbReference type="InterPro" id="IPR036259">
    <property type="entry name" value="MFS_trans_sf"/>
</dbReference>
<evidence type="ECO:0000313" key="11">
    <source>
        <dbReference type="Proteomes" id="UP000315217"/>
    </source>
</evidence>
<feature type="transmembrane region" description="Helical" evidence="8">
    <location>
        <begin position="381"/>
        <end position="401"/>
    </location>
</feature>
<feature type="transmembrane region" description="Helical" evidence="8">
    <location>
        <begin position="421"/>
        <end position="444"/>
    </location>
</feature>
<dbReference type="InterPro" id="IPR011701">
    <property type="entry name" value="MFS"/>
</dbReference>
<organism evidence="10 11">
    <name type="scientific">Candidatus Segetimicrobium genomatis</name>
    <dbReference type="NCBI Taxonomy" id="2569760"/>
    <lineage>
        <taxon>Bacteria</taxon>
        <taxon>Bacillati</taxon>
        <taxon>Candidatus Sysuimicrobiota</taxon>
        <taxon>Candidatus Sysuimicrobiia</taxon>
        <taxon>Candidatus Sysuimicrobiales</taxon>
        <taxon>Candidatus Segetimicrobiaceae</taxon>
        <taxon>Candidatus Segetimicrobium</taxon>
    </lineage>
</organism>
<feature type="transmembrane region" description="Helical" evidence="8">
    <location>
        <begin position="99"/>
        <end position="118"/>
    </location>
</feature>
<evidence type="ECO:0000256" key="4">
    <source>
        <dbReference type="ARBA" id="ARBA00022692"/>
    </source>
</evidence>
<dbReference type="Proteomes" id="UP000315217">
    <property type="component" value="Unassembled WGS sequence"/>
</dbReference>
<evidence type="ECO:0000256" key="3">
    <source>
        <dbReference type="ARBA" id="ARBA00022475"/>
    </source>
</evidence>
<proteinExistence type="predicted"/>
<dbReference type="AlphaFoldDB" id="A0A537LXV1"/>
<dbReference type="NCBIfam" id="TIGR00711">
    <property type="entry name" value="efflux_EmrB"/>
    <property type="match status" value="1"/>
</dbReference>
<dbReference type="InterPro" id="IPR020846">
    <property type="entry name" value="MFS_dom"/>
</dbReference>
<dbReference type="PRINTS" id="PR01036">
    <property type="entry name" value="TCRTETB"/>
</dbReference>
<dbReference type="PANTHER" id="PTHR23501:SF197">
    <property type="entry name" value="COMD"/>
    <property type="match status" value="1"/>
</dbReference>
<feature type="transmembrane region" description="Helical" evidence="8">
    <location>
        <begin position="501"/>
        <end position="519"/>
    </location>
</feature>
<keyword evidence="5 8" id="KW-1133">Transmembrane helix</keyword>
<dbReference type="PANTHER" id="PTHR23501">
    <property type="entry name" value="MAJOR FACILITATOR SUPERFAMILY"/>
    <property type="match status" value="1"/>
</dbReference>
<feature type="region of interest" description="Disordered" evidence="7">
    <location>
        <begin position="526"/>
        <end position="546"/>
    </location>
</feature>
<dbReference type="EMBL" id="VBAI01000014">
    <property type="protein sequence ID" value="TMJ12834.1"/>
    <property type="molecule type" value="Genomic_DNA"/>
</dbReference>
<feature type="transmembrane region" description="Helical" evidence="8">
    <location>
        <begin position="351"/>
        <end position="369"/>
    </location>
</feature>
<feature type="transmembrane region" description="Helical" evidence="8">
    <location>
        <begin position="318"/>
        <end position="339"/>
    </location>
</feature>
<sequence>MRPAESDADVAVAAPRAERIDYASILSPQTKWIVLAGVLMGLFLAALDQTIVATALPAIIADLRGIDLLAWVSTGYLVASTTTVPVYGKLSDIYGRRSIVLAGIVIFLLGSALSGLAATMQQLIAFRILQGIGAAALTSSAFTVIADLFVPAQRPRYQGLFGGVFALASVVGPYLGGVLTDQLSWRWVFYVNVPVGIVAVAFIVAKMPRLHSGLPATVDWAGTALLIASVVPLLLALTLDKEQYPWSSPAVVGLLLVAAVATALLLVVESRVPSPVIALDLFRNRTFAVVSAASTLVGASFFAAVFFLSIFMVNVVGVSATAAGTTLIPLTFAVVIGAFTSSIIVQRLGRYRRIVLGGFAVATVGFGLLATLGPDATRGDVTWRMIVLGLGLGPAMPLLNLAVQNAVPHEKVGMATAARQFFLQIGSAVGTAAFGVVLSTVLTAEFTHRATPLLAQLPAQARAAIDLDSIRSGVFASVPGPAVAQVREVFRVAFTVGITRIYAYAAALLLLALLVATALPEIPLRTSNKSEPTQATQPTQSPPFDV</sequence>
<name>A0A537LXV1_9BACT</name>
<gene>
    <name evidence="10" type="ORF">E6G98_01900</name>
</gene>
<feature type="transmembrane region" description="Helical" evidence="8">
    <location>
        <begin position="124"/>
        <end position="150"/>
    </location>
</feature>
<feature type="transmembrane region" description="Helical" evidence="8">
    <location>
        <begin position="68"/>
        <end position="87"/>
    </location>
</feature>
<evidence type="ECO:0000256" key="2">
    <source>
        <dbReference type="ARBA" id="ARBA00022448"/>
    </source>
</evidence>
<feature type="transmembrane region" description="Helical" evidence="8">
    <location>
        <begin position="157"/>
        <end position="175"/>
    </location>
</feature>
<protein>
    <submittedName>
        <fullName evidence="10">MFS transporter</fullName>
    </submittedName>
</protein>
<feature type="transmembrane region" description="Helical" evidence="8">
    <location>
        <begin position="187"/>
        <end position="205"/>
    </location>
</feature>
<dbReference type="Gene3D" id="1.20.1720.10">
    <property type="entry name" value="Multidrug resistance protein D"/>
    <property type="match status" value="1"/>
</dbReference>
<feature type="transmembrane region" description="Helical" evidence="8">
    <location>
        <begin position="217"/>
        <end position="238"/>
    </location>
</feature>
<dbReference type="CDD" id="cd17502">
    <property type="entry name" value="MFS_Azr1_MDR_like"/>
    <property type="match status" value="1"/>
</dbReference>
<dbReference type="Gene3D" id="1.20.1250.20">
    <property type="entry name" value="MFS general substrate transporter like domains"/>
    <property type="match status" value="1"/>
</dbReference>
<dbReference type="Pfam" id="PF07690">
    <property type="entry name" value="MFS_1"/>
    <property type="match status" value="1"/>
</dbReference>
<evidence type="ECO:0000256" key="6">
    <source>
        <dbReference type="ARBA" id="ARBA00023136"/>
    </source>
</evidence>
<feature type="transmembrane region" description="Helical" evidence="8">
    <location>
        <begin position="289"/>
        <end position="312"/>
    </location>
</feature>
<evidence type="ECO:0000256" key="5">
    <source>
        <dbReference type="ARBA" id="ARBA00022989"/>
    </source>
</evidence>
<feature type="transmembrane region" description="Helical" evidence="8">
    <location>
        <begin position="250"/>
        <end position="268"/>
    </location>
</feature>
<accession>A0A537LXV1</accession>
<dbReference type="PROSITE" id="PS50850">
    <property type="entry name" value="MFS"/>
    <property type="match status" value="1"/>
</dbReference>
<evidence type="ECO:0000313" key="10">
    <source>
        <dbReference type="EMBL" id="TMJ12834.1"/>
    </source>
</evidence>
<comment type="caution">
    <text evidence="10">The sequence shown here is derived from an EMBL/GenBank/DDBJ whole genome shotgun (WGS) entry which is preliminary data.</text>
</comment>
<feature type="compositionally biased region" description="Low complexity" evidence="7">
    <location>
        <begin position="532"/>
        <end position="546"/>
    </location>
</feature>
<evidence type="ECO:0000259" key="9">
    <source>
        <dbReference type="PROSITE" id="PS50850"/>
    </source>
</evidence>
<dbReference type="SUPFAM" id="SSF103473">
    <property type="entry name" value="MFS general substrate transporter"/>
    <property type="match status" value="1"/>
</dbReference>
<dbReference type="GO" id="GO:0005886">
    <property type="term" value="C:plasma membrane"/>
    <property type="evidence" value="ECO:0007669"/>
    <property type="project" value="UniProtKB-SubCell"/>
</dbReference>
<keyword evidence="4 8" id="KW-0812">Transmembrane</keyword>
<keyword evidence="3" id="KW-1003">Cell membrane</keyword>
<feature type="transmembrane region" description="Helical" evidence="8">
    <location>
        <begin position="32"/>
        <end position="56"/>
    </location>
</feature>